<proteinExistence type="predicted"/>
<dbReference type="EMBL" id="LAZR01000026">
    <property type="protein sequence ID" value="KKO03513.1"/>
    <property type="molecule type" value="Genomic_DNA"/>
</dbReference>
<reference evidence="1" key="1">
    <citation type="journal article" date="2015" name="Nature">
        <title>Complex archaea that bridge the gap between prokaryotes and eukaryotes.</title>
        <authorList>
            <person name="Spang A."/>
            <person name="Saw J.H."/>
            <person name="Jorgensen S.L."/>
            <person name="Zaremba-Niedzwiedzka K."/>
            <person name="Martijn J."/>
            <person name="Lind A.E."/>
            <person name="van Eijk R."/>
            <person name="Schleper C."/>
            <person name="Guy L."/>
            <person name="Ettema T.J."/>
        </authorList>
    </citation>
    <scope>NUCLEOTIDE SEQUENCE</scope>
</reference>
<comment type="caution">
    <text evidence="1">The sequence shown here is derived from an EMBL/GenBank/DDBJ whole genome shotgun (WGS) entry which is preliminary data.</text>
</comment>
<protein>
    <submittedName>
        <fullName evidence="1">Uncharacterized protein</fullName>
    </submittedName>
</protein>
<evidence type="ECO:0000313" key="1">
    <source>
        <dbReference type="EMBL" id="KKO03513.1"/>
    </source>
</evidence>
<organism evidence="1">
    <name type="scientific">marine sediment metagenome</name>
    <dbReference type="NCBI Taxonomy" id="412755"/>
    <lineage>
        <taxon>unclassified sequences</taxon>
        <taxon>metagenomes</taxon>
        <taxon>ecological metagenomes</taxon>
    </lineage>
</organism>
<sequence length="163" mass="18671">MKRKTSVAVALVLLIVALLVMRVVRSLGTFDVPSEYHLNIELPIQWPREHIVTWWEGGVWKENIPDVQRRLDSPSFLERLREALPQHASILEGWTSENVELRAWSLGDRFMVSCSGPMYGTYTRHLLSQSSSVDKARNAQLADDMRPILLTLVQEVRHALPTE</sequence>
<accession>A0A0F9VUA3</accession>
<name>A0A0F9VUA3_9ZZZZ</name>
<gene>
    <name evidence="1" type="ORF">LCGC14_0094370</name>
</gene>
<dbReference type="AlphaFoldDB" id="A0A0F9VUA3"/>